<feature type="compositionally biased region" description="Basic residues" evidence="1">
    <location>
        <begin position="1"/>
        <end position="10"/>
    </location>
</feature>
<dbReference type="Pfam" id="PF14384">
    <property type="entry name" value="BrnA_antitoxin"/>
    <property type="match status" value="1"/>
</dbReference>
<dbReference type="RefSeq" id="WP_184296268.1">
    <property type="nucleotide sequence ID" value="NZ_JACHLP010000001.1"/>
</dbReference>
<feature type="region of interest" description="Disordered" evidence="1">
    <location>
        <begin position="1"/>
        <end position="33"/>
    </location>
</feature>
<accession>A0A840L7W2</accession>
<dbReference type="EMBL" id="JACHLP010000001">
    <property type="protein sequence ID" value="MBB4842239.1"/>
    <property type="molecule type" value="Genomic_DNA"/>
</dbReference>
<dbReference type="InterPro" id="IPR025528">
    <property type="entry name" value="BrnA_antitoxin"/>
</dbReference>
<proteinExistence type="predicted"/>
<gene>
    <name evidence="2" type="ORF">HNP55_000734</name>
</gene>
<name>A0A840L7W2_9BURK</name>
<reference evidence="2 3" key="1">
    <citation type="submission" date="2020-08" db="EMBL/GenBank/DDBJ databases">
        <title>Functional genomics of gut bacteria from endangered species of beetles.</title>
        <authorList>
            <person name="Carlos-Shanley C."/>
        </authorList>
    </citation>
    <scope>NUCLEOTIDE SEQUENCE [LARGE SCALE GENOMIC DNA]</scope>
    <source>
        <strain evidence="2 3">S00239</strain>
    </source>
</reference>
<comment type="caution">
    <text evidence="2">The sequence shown here is derived from an EMBL/GenBank/DDBJ whole genome shotgun (WGS) entry which is preliminary data.</text>
</comment>
<sequence>MSVKPLKTRSGRVVELPTDEEDARINAGIAADPDSPELDEAWFKRAKPAAEVLPPEVYADLLALRRRPGERGPQKTPTKERISIRLSRDVADYFRATGEGWQTRIDEALRDYVAKQR</sequence>
<keyword evidence="3" id="KW-1185">Reference proteome</keyword>
<dbReference type="Proteomes" id="UP000562027">
    <property type="component" value="Unassembled WGS sequence"/>
</dbReference>
<protein>
    <submittedName>
        <fullName evidence="2">Uncharacterized protein (DUF4415 family)</fullName>
    </submittedName>
</protein>
<evidence type="ECO:0000256" key="1">
    <source>
        <dbReference type="SAM" id="MobiDB-lite"/>
    </source>
</evidence>
<evidence type="ECO:0000313" key="2">
    <source>
        <dbReference type="EMBL" id="MBB4842239.1"/>
    </source>
</evidence>
<dbReference type="AlphaFoldDB" id="A0A840L7W2"/>
<organism evidence="2 3">
    <name type="scientific">Roseateles oligotrophus</name>
    <dbReference type="NCBI Taxonomy" id="1769250"/>
    <lineage>
        <taxon>Bacteria</taxon>
        <taxon>Pseudomonadati</taxon>
        <taxon>Pseudomonadota</taxon>
        <taxon>Betaproteobacteria</taxon>
        <taxon>Burkholderiales</taxon>
        <taxon>Sphaerotilaceae</taxon>
        <taxon>Roseateles</taxon>
    </lineage>
</organism>
<evidence type="ECO:0000313" key="3">
    <source>
        <dbReference type="Proteomes" id="UP000562027"/>
    </source>
</evidence>